<dbReference type="AlphaFoldDB" id="A0AAD5Q6Y8"/>
<feature type="compositionally biased region" description="Basic residues" evidence="1">
    <location>
        <begin position="145"/>
        <end position="158"/>
    </location>
</feature>
<feature type="compositionally biased region" description="Acidic residues" evidence="1">
    <location>
        <begin position="162"/>
        <end position="173"/>
    </location>
</feature>
<evidence type="ECO:0000313" key="3">
    <source>
        <dbReference type="EMBL" id="KAJ0394495.1"/>
    </source>
</evidence>
<evidence type="ECO:0000313" key="4">
    <source>
        <dbReference type="Proteomes" id="UP001209570"/>
    </source>
</evidence>
<comment type="caution">
    <text evidence="3">The sequence shown here is derived from an EMBL/GenBank/DDBJ whole genome shotgun (WGS) entry which is preliminary data.</text>
</comment>
<gene>
    <name evidence="3" type="ORF">P43SY_009540</name>
</gene>
<feature type="region of interest" description="Disordered" evidence="1">
    <location>
        <begin position="128"/>
        <end position="181"/>
    </location>
</feature>
<protein>
    <submittedName>
        <fullName evidence="3">Uncharacterized protein</fullName>
    </submittedName>
</protein>
<keyword evidence="2" id="KW-0812">Transmembrane</keyword>
<evidence type="ECO:0000256" key="2">
    <source>
        <dbReference type="SAM" id="Phobius"/>
    </source>
</evidence>
<feature type="transmembrane region" description="Helical" evidence="2">
    <location>
        <begin position="217"/>
        <end position="237"/>
    </location>
</feature>
<name>A0AAD5Q6Y8_PYTIN</name>
<keyword evidence="2" id="KW-1133">Transmembrane helix</keyword>
<accession>A0AAD5Q6Y8</accession>
<keyword evidence="2" id="KW-0472">Membrane</keyword>
<keyword evidence="4" id="KW-1185">Reference proteome</keyword>
<organism evidence="3 4">
    <name type="scientific">Pythium insidiosum</name>
    <name type="common">Pythiosis disease agent</name>
    <dbReference type="NCBI Taxonomy" id="114742"/>
    <lineage>
        <taxon>Eukaryota</taxon>
        <taxon>Sar</taxon>
        <taxon>Stramenopiles</taxon>
        <taxon>Oomycota</taxon>
        <taxon>Peronosporomycetes</taxon>
        <taxon>Pythiales</taxon>
        <taxon>Pythiaceae</taxon>
        <taxon>Pythium</taxon>
    </lineage>
</organism>
<reference evidence="3" key="1">
    <citation type="submission" date="2021-12" db="EMBL/GenBank/DDBJ databases">
        <title>Prjna785345.</title>
        <authorList>
            <person name="Rujirawat T."/>
            <person name="Krajaejun T."/>
        </authorList>
    </citation>
    <scope>NUCLEOTIDE SEQUENCE</scope>
    <source>
        <strain evidence="3">Pi057C3</strain>
    </source>
</reference>
<dbReference type="EMBL" id="JAKCXM010000407">
    <property type="protein sequence ID" value="KAJ0394495.1"/>
    <property type="molecule type" value="Genomic_DNA"/>
</dbReference>
<dbReference type="Proteomes" id="UP001209570">
    <property type="component" value="Unassembled WGS sequence"/>
</dbReference>
<sequence>MATAPALTVADPPVLIPEPIAFQAAQSFLPNDALLRVALTASDDVTKSAVPVLATVCRQDLSKWCSEPVSLAVEAKRVASQNPSLVIEALRHVHGCLARNVDSLSPPCADSLMRELVAKALSSSTGVLQPSRKVEDIDDGNPSSKKTKANARHPKRHHRGDDDDDDDDDDDGDGYDHARERGDGGVEIYIFNARSDDSRRRVGHGRDRDDGDGVHPLVWLVVLPFFFIGLAVVAKRVHTYARHRLRTMRERERERSRGSSDAVPLVVPAAAGYAPLKTTDDGPL</sequence>
<proteinExistence type="predicted"/>
<evidence type="ECO:0000256" key="1">
    <source>
        <dbReference type="SAM" id="MobiDB-lite"/>
    </source>
</evidence>